<protein>
    <submittedName>
        <fullName evidence="2">Metallo-beta-lactamase superfamily protein</fullName>
    </submittedName>
</protein>
<dbReference type="Pfam" id="PF00753">
    <property type="entry name" value="Lactamase_B"/>
    <property type="match status" value="1"/>
</dbReference>
<dbReference type="EMBL" id="FNGY01000016">
    <property type="protein sequence ID" value="SDO55766.1"/>
    <property type="molecule type" value="Genomic_DNA"/>
</dbReference>
<name>A0A1H0KIZ4_9SPHI</name>
<accession>A0A1H0KIZ4</accession>
<dbReference type="SUPFAM" id="SSF56281">
    <property type="entry name" value="Metallo-hydrolase/oxidoreductase"/>
    <property type="match status" value="1"/>
</dbReference>
<organism evidence="2 3">
    <name type="scientific">Pedobacter steynii</name>
    <dbReference type="NCBI Taxonomy" id="430522"/>
    <lineage>
        <taxon>Bacteria</taxon>
        <taxon>Pseudomonadati</taxon>
        <taxon>Bacteroidota</taxon>
        <taxon>Sphingobacteriia</taxon>
        <taxon>Sphingobacteriales</taxon>
        <taxon>Sphingobacteriaceae</taxon>
        <taxon>Pedobacter</taxon>
    </lineage>
</organism>
<proteinExistence type="predicted"/>
<dbReference type="InterPro" id="IPR050855">
    <property type="entry name" value="NDM-1-like"/>
</dbReference>
<reference evidence="3" key="1">
    <citation type="submission" date="2016-10" db="EMBL/GenBank/DDBJ databases">
        <authorList>
            <person name="Varghese N."/>
            <person name="Submissions S."/>
        </authorList>
    </citation>
    <scope>NUCLEOTIDE SEQUENCE [LARGE SCALE GENOMIC DNA]</scope>
    <source>
        <strain evidence="3">DSM 19110</strain>
    </source>
</reference>
<gene>
    <name evidence="2" type="ORF">SAMN05421820_11666</name>
</gene>
<dbReference type="Gene3D" id="3.60.15.10">
    <property type="entry name" value="Ribonuclease Z/Hydroxyacylglutathione hydrolase-like"/>
    <property type="match status" value="1"/>
</dbReference>
<evidence type="ECO:0000313" key="2">
    <source>
        <dbReference type="EMBL" id="SDO55766.1"/>
    </source>
</evidence>
<dbReference type="SMART" id="SM00849">
    <property type="entry name" value="Lactamase_B"/>
    <property type="match status" value="1"/>
</dbReference>
<evidence type="ECO:0000259" key="1">
    <source>
        <dbReference type="SMART" id="SM00849"/>
    </source>
</evidence>
<dbReference type="PANTHER" id="PTHR42951">
    <property type="entry name" value="METALLO-BETA-LACTAMASE DOMAIN-CONTAINING"/>
    <property type="match status" value="1"/>
</dbReference>
<evidence type="ECO:0000313" key="3">
    <source>
        <dbReference type="Proteomes" id="UP000183200"/>
    </source>
</evidence>
<feature type="domain" description="Metallo-beta-lactamase" evidence="1">
    <location>
        <begin position="29"/>
        <end position="214"/>
    </location>
</feature>
<dbReference type="InterPro" id="IPR001279">
    <property type="entry name" value="Metallo-B-lactamas"/>
</dbReference>
<dbReference type="STRING" id="430522.BFS30_24150"/>
<keyword evidence="3" id="KW-1185">Reference proteome</keyword>
<dbReference type="AlphaFoldDB" id="A0A1H0KIZ4"/>
<sequence length="279" mass="30393">MNATAQTFKAIDAGPLKLNVYHAAETSFGVASVIISGETDVILVDAQFTLPDAKKVAEEIKASGKTLKAIFVSYGDPDFYFGLEVFKSYFPGVTVYATETTVAHIKETAQKKLDIWGPQLGDNGTKNVVLPQVLKGNSLDLEGNKLEIVSVEGAAQRSFVWIPSIKAVVGGINIFGTGFHLWLADDASAEKRQEWLTALDKIESLKPAIIIPAHHRDGAALNIESLKYDKAYLKAYAEELGKVKTSAELIDAMKKRYPDATFEIALQLGAKVNTGEMKW</sequence>
<dbReference type="InterPro" id="IPR036866">
    <property type="entry name" value="RibonucZ/Hydroxyglut_hydro"/>
</dbReference>
<dbReference type="PANTHER" id="PTHR42951:SF14">
    <property type="entry name" value="METALLO-BETA-LACTAMASE SUPERFAMILY PROTEIN"/>
    <property type="match status" value="1"/>
</dbReference>
<dbReference type="Proteomes" id="UP000183200">
    <property type="component" value="Unassembled WGS sequence"/>
</dbReference>
<dbReference type="CDD" id="cd07739">
    <property type="entry name" value="metallo-hydrolase-like_MBL-fold"/>
    <property type="match status" value="1"/>
</dbReference>